<evidence type="ECO:0000313" key="1">
    <source>
        <dbReference type="EMBL" id="PWN44903.1"/>
    </source>
</evidence>
<dbReference type="InParanoid" id="A0A316WAB0"/>
<proteinExistence type="predicted"/>
<dbReference type="EMBL" id="KZ819358">
    <property type="protein sequence ID" value="PWN44903.1"/>
    <property type="molecule type" value="Genomic_DNA"/>
</dbReference>
<dbReference type="AlphaFoldDB" id="A0A316WAB0"/>
<gene>
    <name evidence="1" type="ORF">IE81DRAFT_339798</name>
</gene>
<keyword evidence="2" id="KW-1185">Reference proteome</keyword>
<sequence>MNDPQYAYRGINGSNLAASICESKASDRTGLVRDSTDHLHPISDRRGSPFMRVRESGVVDLGNAQCQLDQSTRLIPKSVVSPRDRINLAALFTMRNGDEGDKTVGTRRQSCDVSTTTRSQGLRLAALELLDQVVPSRKCNRSCSVSQQSLSEKVWVASYSFKGESLALDGGLVSKSAARGRPQRALAQKRWIHSPIGHPRLGWLPIDLCLAEARLELVTSEIDLLQGFQRTTRIAGLPSCPANGLRLPVAQNPEPIDLPWKNRLKDP</sequence>
<reference evidence="1 2" key="1">
    <citation type="journal article" date="2018" name="Mol. Biol. Evol.">
        <title>Broad Genomic Sampling Reveals a Smut Pathogenic Ancestry of the Fungal Clade Ustilaginomycotina.</title>
        <authorList>
            <person name="Kijpornyongpan T."/>
            <person name="Mondo S.J."/>
            <person name="Barry K."/>
            <person name="Sandor L."/>
            <person name="Lee J."/>
            <person name="Lipzen A."/>
            <person name="Pangilinan J."/>
            <person name="LaButti K."/>
            <person name="Hainaut M."/>
            <person name="Henrissat B."/>
            <person name="Grigoriev I.V."/>
            <person name="Spatafora J.W."/>
            <person name="Aime M.C."/>
        </authorList>
    </citation>
    <scope>NUCLEOTIDE SEQUENCE [LARGE SCALE GENOMIC DNA]</scope>
    <source>
        <strain evidence="1 2">MCA 4658</strain>
    </source>
</reference>
<dbReference type="RefSeq" id="XP_025372063.1">
    <property type="nucleotide sequence ID" value="XM_025515587.1"/>
</dbReference>
<protein>
    <submittedName>
        <fullName evidence="1">Uncharacterized protein</fullName>
    </submittedName>
</protein>
<evidence type="ECO:0000313" key="2">
    <source>
        <dbReference type="Proteomes" id="UP000245783"/>
    </source>
</evidence>
<dbReference type="GeneID" id="37037457"/>
<dbReference type="Proteomes" id="UP000245783">
    <property type="component" value="Unassembled WGS sequence"/>
</dbReference>
<accession>A0A316WAB0</accession>
<name>A0A316WAB0_9BASI</name>
<organism evidence="1 2">
    <name type="scientific">Ceraceosorus guamensis</name>
    <dbReference type="NCBI Taxonomy" id="1522189"/>
    <lineage>
        <taxon>Eukaryota</taxon>
        <taxon>Fungi</taxon>
        <taxon>Dikarya</taxon>
        <taxon>Basidiomycota</taxon>
        <taxon>Ustilaginomycotina</taxon>
        <taxon>Exobasidiomycetes</taxon>
        <taxon>Ceraceosorales</taxon>
        <taxon>Ceraceosoraceae</taxon>
        <taxon>Ceraceosorus</taxon>
    </lineage>
</organism>